<dbReference type="OrthoDB" id="541381at2759"/>
<dbReference type="Gene3D" id="3.80.10.10">
    <property type="entry name" value="Ribonuclease Inhibitor"/>
    <property type="match status" value="1"/>
</dbReference>
<dbReference type="EMBL" id="BRXU01000017">
    <property type="protein sequence ID" value="GLC56875.1"/>
    <property type="molecule type" value="Genomic_DNA"/>
</dbReference>
<evidence type="ECO:0000313" key="4">
    <source>
        <dbReference type="Proteomes" id="UP001165080"/>
    </source>
</evidence>
<accession>A0A9W6BRZ8</accession>
<evidence type="ECO:0000256" key="2">
    <source>
        <dbReference type="SAM" id="MobiDB-lite"/>
    </source>
</evidence>
<feature type="region of interest" description="Disordered" evidence="2">
    <location>
        <begin position="1"/>
        <end position="21"/>
    </location>
</feature>
<reference evidence="3 4" key="1">
    <citation type="journal article" date="2023" name="Commun. Biol.">
        <title>Reorganization of the ancestral sex-determining regions during the evolution of trioecy in Pleodorina starrii.</title>
        <authorList>
            <person name="Takahashi K."/>
            <person name="Suzuki S."/>
            <person name="Kawai-Toyooka H."/>
            <person name="Yamamoto K."/>
            <person name="Hamaji T."/>
            <person name="Ootsuki R."/>
            <person name="Yamaguchi H."/>
            <person name="Kawachi M."/>
            <person name="Higashiyama T."/>
            <person name="Nozaki H."/>
        </authorList>
    </citation>
    <scope>NUCLEOTIDE SEQUENCE [LARGE SCALE GENOMIC DNA]</scope>
    <source>
        <strain evidence="3 4">NIES-4479</strain>
    </source>
</reference>
<proteinExistence type="predicted"/>
<gene>
    <name evidence="3" type="primary">PLEST003058</name>
    <name evidence="3" type="ORF">PLESTB_001158700</name>
</gene>
<name>A0A9W6BRZ8_9CHLO</name>
<dbReference type="SUPFAM" id="SSF52047">
    <property type="entry name" value="RNI-like"/>
    <property type="match status" value="1"/>
</dbReference>
<keyword evidence="4" id="KW-1185">Reference proteome</keyword>
<comment type="caution">
    <text evidence="3">The sequence shown here is derived from an EMBL/GenBank/DDBJ whole genome shotgun (WGS) entry which is preliminary data.</text>
</comment>
<protein>
    <submittedName>
        <fullName evidence="3">Uncharacterized protein</fullName>
    </submittedName>
</protein>
<organism evidence="3 4">
    <name type="scientific">Pleodorina starrii</name>
    <dbReference type="NCBI Taxonomy" id="330485"/>
    <lineage>
        <taxon>Eukaryota</taxon>
        <taxon>Viridiplantae</taxon>
        <taxon>Chlorophyta</taxon>
        <taxon>core chlorophytes</taxon>
        <taxon>Chlorophyceae</taxon>
        <taxon>CS clade</taxon>
        <taxon>Chlamydomonadales</taxon>
        <taxon>Volvocaceae</taxon>
        <taxon>Pleodorina</taxon>
    </lineage>
</organism>
<dbReference type="AlphaFoldDB" id="A0A9W6BRZ8"/>
<evidence type="ECO:0000313" key="3">
    <source>
        <dbReference type="EMBL" id="GLC56875.1"/>
    </source>
</evidence>
<evidence type="ECO:0000256" key="1">
    <source>
        <dbReference type="ARBA" id="ARBA00004430"/>
    </source>
</evidence>
<dbReference type="InterPro" id="IPR032675">
    <property type="entry name" value="LRR_dom_sf"/>
</dbReference>
<dbReference type="Proteomes" id="UP001165080">
    <property type="component" value="Unassembled WGS sequence"/>
</dbReference>
<comment type="subcellular location">
    <subcellularLocation>
        <location evidence="1">Cytoplasm</location>
        <location evidence="1">Cytoskeleton</location>
        <location evidence="1">Cilium axoneme</location>
    </subcellularLocation>
</comment>
<sequence>MDLSDNNRLPDQVSGERPEPASNFCGVAAVLWSNLDDDDAKAIRGVSRDARSLFDRLASRVSVTLGTESNSLAPSPKEVSHAVRAAIARGTRPLSIVVYMTELLQQDDPAVREQQILALFAACAESPIPTEHASLDGYPHLTRDVAAAVAARRPRTLSLSYDDRPTAPPDGGVWRLSAQHYATLELLQRCLPGLESLALSNVWHWPPTLLHCMCLGTSLAELHISNYGETDVLVASAAEVQSGLRAVCGLRQLKELVFISACNDIVNHNFPDFPNACRLDLACLSGLTSLNTLSLNINQCYQHEGSAQWQHLTADQRGGWAAVWEAQRTGILAAVRCMPDLSFLTLYGMQLDIRPLTALSALTNLNVYGLMVPTPRAGGLQPRAASLPRWRLPPKLRVLTVCEASPTLLASLAPPPTLEYVCTNHSPNRLQFTALDLDAQPDGVDQFEWPRLAPHVVGAMQGAVELLERRLLPPLRGKMEVVVPGGVRPVRPPLALAPEAPGGAAAAAAAAARPPLGGHAPWLSALAPLQLNELTLVYVSLDAVDVRAISDNLTSLTKLAFEDSPFPPVALPFLAALPQLQRLTIDWPGCTRQHIDSWPLLEEVVLPALLHLALRAPRLEAVVAQEPRETFRADLASMAARAEETLAAQGSSVRVRVE</sequence>
<dbReference type="GO" id="GO:0005930">
    <property type="term" value="C:axoneme"/>
    <property type="evidence" value="ECO:0007669"/>
    <property type="project" value="UniProtKB-SubCell"/>
</dbReference>